<protein>
    <submittedName>
        <fullName evidence="2">Uncharacterized protein</fullName>
    </submittedName>
</protein>
<evidence type="ECO:0000256" key="1">
    <source>
        <dbReference type="SAM" id="MobiDB-lite"/>
    </source>
</evidence>
<gene>
    <name evidence="2" type="ORF">DI626_01600</name>
</gene>
<evidence type="ECO:0000313" key="3">
    <source>
        <dbReference type="Proteomes" id="UP000249557"/>
    </source>
</evidence>
<feature type="region of interest" description="Disordered" evidence="1">
    <location>
        <begin position="58"/>
        <end position="83"/>
    </location>
</feature>
<comment type="caution">
    <text evidence="2">The sequence shown here is derived from an EMBL/GenBank/DDBJ whole genome shotgun (WGS) entry which is preliminary data.</text>
</comment>
<name>A0A2W5A1Z3_9BACT</name>
<sequence length="83" mass="9069">MSKFTEICSKIGDAFVRATEKGYISRPYAGYLPLSLANGKPPEQDGMMEVNGDMSAFGRVSPETAPKKPERVVSPDVLRPYGM</sequence>
<dbReference type="Proteomes" id="UP000249557">
    <property type="component" value="Unassembled WGS sequence"/>
</dbReference>
<evidence type="ECO:0000313" key="2">
    <source>
        <dbReference type="EMBL" id="PZO88550.1"/>
    </source>
</evidence>
<accession>A0A2W5A1Z3</accession>
<organism evidence="2 3">
    <name type="scientific">Micavibrio aeruginosavorus</name>
    <dbReference type="NCBI Taxonomy" id="349221"/>
    <lineage>
        <taxon>Bacteria</taxon>
        <taxon>Pseudomonadati</taxon>
        <taxon>Bdellovibrionota</taxon>
        <taxon>Bdellovibrionia</taxon>
        <taxon>Bdellovibrionales</taxon>
        <taxon>Pseudobdellovibrionaceae</taxon>
        <taxon>Micavibrio</taxon>
    </lineage>
</organism>
<dbReference type="AlphaFoldDB" id="A0A2W5A1Z3"/>
<dbReference type="EMBL" id="QFNK01000014">
    <property type="protein sequence ID" value="PZO88550.1"/>
    <property type="molecule type" value="Genomic_DNA"/>
</dbReference>
<reference evidence="2 3" key="1">
    <citation type="submission" date="2017-08" db="EMBL/GenBank/DDBJ databases">
        <title>Infants hospitalized years apart are colonized by the same room-sourced microbial strains.</title>
        <authorList>
            <person name="Brooks B."/>
            <person name="Olm M.R."/>
            <person name="Firek B.A."/>
            <person name="Baker R."/>
            <person name="Thomas B.C."/>
            <person name="Morowitz M.J."/>
            <person name="Banfield J.F."/>
        </authorList>
    </citation>
    <scope>NUCLEOTIDE SEQUENCE [LARGE SCALE GENOMIC DNA]</scope>
    <source>
        <strain evidence="2">S2_018_000_R2_104</strain>
    </source>
</reference>
<proteinExistence type="predicted"/>